<dbReference type="RefSeq" id="XP_005777696.1">
    <property type="nucleotide sequence ID" value="XM_005777639.1"/>
</dbReference>
<dbReference type="PaxDb" id="2903-EOD25267"/>
<evidence type="ECO:0000313" key="3">
    <source>
        <dbReference type="Proteomes" id="UP000013827"/>
    </source>
</evidence>
<dbReference type="AlphaFoldDB" id="A0A0D3JP32"/>
<dbReference type="Proteomes" id="UP000013827">
    <property type="component" value="Unassembled WGS sequence"/>
</dbReference>
<dbReference type="EnsemblProtists" id="EOD25267">
    <property type="protein sequence ID" value="EOD25267"/>
    <property type="gene ID" value="EMIHUDRAFT_457600"/>
</dbReference>
<evidence type="ECO:0000256" key="1">
    <source>
        <dbReference type="SAM" id="MobiDB-lite"/>
    </source>
</evidence>
<dbReference type="HOGENOM" id="CLU_1013506_0_0_1"/>
<organism evidence="2 3">
    <name type="scientific">Emiliania huxleyi (strain CCMP1516)</name>
    <dbReference type="NCBI Taxonomy" id="280463"/>
    <lineage>
        <taxon>Eukaryota</taxon>
        <taxon>Haptista</taxon>
        <taxon>Haptophyta</taxon>
        <taxon>Prymnesiophyceae</taxon>
        <taxon>Isochrysidales</taxon>
        <taxon>Noelaerhabdaceae</taxon>
        <taxon>Emiliania</taxon>
    </lineage>
</organism>
<keyword evidence="3" id="KW-1185">Reference proteome</keyword>
<sequence>MIGRTDSAAEKKKRDGVKRVVEWLEDLLPEEEKDEEFGGKAPAGQETNVICNQLECKEPGCPPVELVMTLLRAKPKQKLMFKIFKAASEVTREEVDAAMKRAIAEEAGEAHDHGHADGKHADGCCGHDHEEKADHGHADGKHADGCCGHDHDEKEKAEHGHHDHGHAEKKADHGHADGKHADGCCGHDHDEKEKAHEHGHGAEKADHGHKHSGGCCGGDEELPARMKAAQDAKSHAHGHSEEKARARHPPASPPASRHALSPCFAQADHGAHGDGCCGHDHAEKGAHEHGHAEKKDHGH</sequence>
<dbReference type="STRING" id="2903.R1CRH7"/>
<protein>
    <submittedName>
        <fullName evidence="2">Uncharacterized protein</fullName>
    </submittedName>
</protein>
<proteinExistence type="predicted"/>
<name>A0A0D3JP32_EMIH1</name>
<dbReference type="GeneID" id="17270812"/>
<evidence type="ECO:0000313" key="2">
    <source>
        <dbReference type="EnsemblProtists" id="EOD25267"/>
    </source>
</evidence>
<accession>A0A0D3JP32</accession>
<reference evidence="2" key="2">
    <citation type="submission" date="2024-10" db="UniProtKB">
        <authorList>
            <consortium name="EnsemblProtists"/>
        </authorList>
    </citation>
    <scope>IDENTIFICATION</scope>
</reference>
<dbReference type="KEGG" id="ehx:EMIHUDRAFT_457600"/>
<feature type="region of interest" description="Disordered" evidence="1">
    <location>
        <begin position="153"/>
        <end position="259"/>
    </location>
</feature>
<reference evidence="3" key="1">
    <citation type="journal article" date="2013" name="Nature">
        <title>Pan genome of the phytoplankton Emiliania underpins its global distribution.</title>
        <authorList>
            <person name="Read B.A."/>
            <person name="Kegel J."/>
            <person name="Klute M.J."/>
            <person name="Kuo A."/>
            <person name="Lefebvre S.C."/>
            <person name="Maumus F."/>
            <person name="Mayer C."/>
            <person name="Miller J."/>
            <person name="Monier A."/>
            <person name="Salamov A."/>
            <person name="Young J."/>
            <person name="Aguilar M."/>
            <person name="Claverie J.M."/>
            <person name="Frickenhaus S."/>
            <person name="Gonzalez K."/>
            <person name="Herman E.K."/>
            <person name="Lin Y.C."/>
            <person name="Napier J."/>
            <person name="Ogata H."/>
            <person name="Sarno A.F."/>
            <person name="Shmutz J."/>
            <person name="Schroeder D."/>
            <person name="de Vargas C."/>
            <person name="Verret F."/>
            <person name="von Dassow P."/>
            <person name="Valentin K."/>
            <person name="Van de Peer Y."/>
            <person name="Wheeler G."/>
            <person name="Dacks J.B."/>
            <person name="Delwiche C.F."/>
            <person name="Dyhrman S.T."/>
            <person name="Glockner G."/>
            <person name="John U."/>
            <person name="Richards T."/>
            <person name="Worden A.Z."/>
            <person name="Zhang X."/>
            <person name="Grigoriev I.V."/>
            <person name="Allen A.E."/>
            <person name="Bidle K."/>
            <person name="Borodovsky M."/>
            <person name="Bowler C."/>
            <person name="Brownlee C."/>
            <person name="Cock J.M."/>
            <person name="Elias M."/>
            <person name="Gladyshev V.N."/>
            <person name="Groth M."/>
            <person name="Guda C."/>
            <person name="Hadaegh A."/>
            <person name="Iglesias-Rodriguez M.D."/>
            <person name="Jenkins J."/>
            <person name="Jones B.M."/>
            <person name="Lawson T."/>
            <person name="Leese F."/>
            <person name="Lindquist E."/>
            <person name="Lobanov A."/>
            <person name="Lomsadze A."/>
            <person name="Malik S.B."/>
            <person name="Marsh M.E."/>
            <person name="Mackinder L."/>
            <person name="Mock T."/>
            <person name="Mueller-Roeber B."/>
            <person name="Pagarete A."/>
            <person name="Parker M."/>
            <person name="Probert I."/>
            <person name="Quesneville H."/>
            <person name="Raines C."/>
            <person name="Rensing S.A."/>
            <person name="Riano-Pachon D.M."/>
            <person name="Richier S."/>
            <person name="Rokitta S."/>
            <person name="Shiraiwa Y."/>
            <person name="Soanes D.M."/>
            <person name="van der Giezen M."/>
            <person name="Wahlund T.M."/>
            <person name="Williams B."/>
            <person name="Wilson W."/>
            <person name="Wolfe G."/>
            <person name="Wurch L.L."/>
        </authorList>
    </citation>
    <scope>NUCLEOTIDE SEQUENCE</scope>
</reference>
<feature type="compositionally biased region" description="Basic and acidic residues" evidence="1">
    <location>
        <begin position="222"/>
        <end position="244"/>
    </location>
</feature>
<feature type="compositionally biased region" description="Basic and acidic residues" evidence="1">
    <location>
        <begin position="153"/>
        <end position="206"/>
    </location>
</feature>